<keyword evidence="2" id="KW-1185">Reference proteome</keyword>
<accession>A0A672FA12</accession>
<dbReference type="AlphaFoldDB" id="A0A672FA12"/>
<sequence>MGVKVHGPRGEKKILHLCETEEQLKKMTVLLLKKKIIQQLSGDVRLVFKAETMEESAMLSTYSIKHMSTTHTLLVLPGGH</sequence>
<name>A0A672FA12_SALFA</name>
<dbReference type="Gene3D" id="3.10.20.90">
    <property type="entry name" value="Phosphatidylinositol 3-kinase Catalytic Subunit, Chain A, domain 1"/>
    <property type="match status" value="1"/>
</dbReference>
<dbReference type="InParanoid" id="A0A672FA12"/>
<evidence type="ECO:0000313" key="2">
    <source>
        <dbReference type="Proteomes" id="UP000472267"/>
    </source>
</evidence>
<reference evidence="1" key="1">
    <citation type="submission" date="2019-06" db="EMBL/GenBank/DDBJ databases">
        <authorList>
            <consortium name="Wellcome Sanger Institute Data Sharing"/>
        </authorList>
    </citation>
    <scope>NUCLEOTIDE SEQUENCE [LARGE SCALE GENOMIC DNA]</scope>
</reference>
<dbReference type="InterPro" id="IPR029071">
    <property type="entry name" value="Ubiquitin-like_domsf"/>
</dbReference>
<dbReference type="Ensembl" id="ENSSFAT00005003975.1">
    <property type="protein sequence ID" value="ENSSFAP00005003711.1"/>
    <property type="gene ID" value="ENSSFAG00005002523.1"/>
</dbReference>
<protein>
    <recommendedName>
        <fullName evidence="3">Ubiquitin-like domain-containing protein</fullName>
    </recommendedName>
</protein>
<dbReference type="Proteomes" id="UP000472267">
    <property type="component" value="Chromosome 3"/>
</dbReference>
<dbReference type="SUPFAM" id="SSF54236">
    <property type="entry name" value="Ubiquitin-like"/>
    <property type="match status" value="1"/>
</dbReference>
<reference evidence="1" key="2">
    <citation type="submission" date="2025-08" db="UniProtKB">
        <authorList>
            <consortium name="Ensembl"/>
        </authorList>
    </citation>
    <scope>IDENTIFICATION</scope>
</reference>
<reference evidence="1" key="3">
    <citation type="submission" date="2025-09" db="UniProtKB">
        <authorList>
            <consortium name="Ensembl"/>
        </authorList>
    </citation>
    <scope>IDENTIFICATION</scope>
</reference>
<proteinExistence type="predicted"/>
<dbReference type="OMA" id="MTINLCD"/>
<evidence type="ECO:0000313" key="1">
    <source>
        <dbReference type="Ensembl" id="ENSSFAP00005003711.1"/>
    </source>
</evidence>
<evidence type="ECO:0008006" key="3">
    <source>
        <dbReference type="Google" id="ProtNLM"/>
    </source>
</evidence>
<organism evidence="1 2">
    <name type="scientific">Salarias fasciatus</name>
    <name type="common">Jewelled blenny</name>
    <name type="synonym">Blennius fasciatus</name>
    <dbReference type="NCBI Taxonomy" id="181472"/>
    <lineage>
        <taxon>Eukaryota</taxon>
        <taxon>Metazoa</taxon>
        <taxon>Chordata</taxon>
        <taxon>Craniata</taxon>
        <taxon>Vertebrata</taxon>
        <taxon>Euteleostomi</taxon>
        <taxon>Actinopterygii</taxon>
        <taxon>Neopterygii</taxon>
        <taxon>Teleostei</taxon>
        <taxon>Neoteleostei</taxon>
        <taxon>Acanthomorphata</taxon>
        <taxon>Ovalentaria</taxon>
        <taxon>Blenniimorphae</taxon>
        <taxon>Blenniiformes</taxon>
        <taxon>Blennioidei</taxon>
        <taxon>Blenniidae</taxon>
        <taxon>Salariinae</taxon>
        <taxon>Salarias</taxon>
    </lineage>
</organism>